<organism evidence="1 2">
    <name type="scientific">Mucilaginibacter arboris</name>
    <dbReference type="NCBI Taxonomy" id="2682090"/>
    <lineage>
        <taxon>Bacteria</taxon>
        <taxon>Pseudomonadati</taxon>
        <taxon>Bacteroidota</taxon>
        <taxon>Sphingobacteriia</taxon>
        <taxon>Sphingobacteriales</taxon>
        <taxon>Sphingobacteriaceae</taxon>
        <taxon>Mucilaginibacter</taxon>
    </lineage>
</organism>
<dbReference type="InterPro" id="IPR013406">
    <property type="entry name" value="CHP02574_addiction_mod"/>
</dbReference>
<name>A0A7K1SXV9_9SPHI</name>
<reference evidence="1 2" key="1">
    <citation type="submission" date="2019-12" db="EMBL/GenBank/DDBJ databases">
        <title>Mucilaginibacter sp. HMF7410 genome sequencing and assembly.</title>
        <authorList>
            <person name="Kang H."/>
            <person name="Cha I."/>
            <person name="Kim H."/>
            <person name="Joh K."/>
        </authorList>
    </citation>
    <scope>NUCLEOTIDE SEQUENCE [LARGE SCALE GENOMIC DNA]</scope>
    <source>
        <strain evidence="1 2">HMF7410</strain>
    </source>
</reference>
<gene>
    <name evidence="1" type="ORF">GO621_11150</name>
</gene>
<dbReference type="NCBIfam" id="TIGR02574">
    <property type="entry name" value="stabl_TIGR02574"/>
    <property type="match status" value="1"/>
</dbReference>
<dbReference type="RefSeq" id="WP_157567007.1">
    <property type="nucleotide sequence ID" value="NZ_WPIK01000009.1"/>
</dbReference>
<keyword evidence="2" id="KW-1185">Reference proteome</keyword>
<evidence type="ECO:0000313" key="1">
    <source>
        <dbReference type="EMBL" id="MVN22088.1"/>
    </source>
</evidence>
<proteinExistence type="predicted"/>
<protein>
    <recommendedName>
        <fullName evidence="3">Addiction module protein</fullName>
    </recommendedName>
</protein>
<comment type="caution">
    <text evidence="1">The sequence shown here is derived from an EMBL/GenBank/DDBJ whole genome shotgun (WGS) entry which is preliminary data.</text>
</comment>
<sequence length="73" mass="8614">MISVNLSINQLIEIIQNLNENEKQQVRNVLDNEDMLLTDEQKQEILNRESEYKSGHMKTYSIEEVKSSLNFQD</sequence>
<dbReference type="EMBL" id="WPIK01000009">
    <property type="protein sequence ID" value="MVN22088.1"/>
    <property type="molecule type" value="Genomic_DNA"/>
</dbReference>
<evidence type="ECO:0008006" key="3">
    <source>
        <dbReference type="Google" id="ProtNLM"/>
    </source>
</evidence>
<evidence type="ECO:0000313" key="2">
    <source>
        <dbReference type="Proteomes" id="UP000462014"/>
    </source>
</evidence>
<dbReference type="AlphaFoldDB" id="A0A7K1SXV9"/>
<dbReference type="Proteomes" id="UP000462014">
    <property type="component" value="Unassembled WGS sequence"/>
</dbReference>
<accession>A0A7K1SXV9</accession>